<proteinExistence type="predicted"/>
<dbReference type="EMBL" id="LMVP01000188">
    <property type="protein sequence ID" value="PAV12746.1"/>
    <property type="molecule type" value="Genomic_DNA"/>
</dbReference>
<evidence type="ECO:0000313" key="1">
    <source>
        <dbReference type="EMBL" id="PAV12746.1"/>
    </source>
</evidence>
<keyword evidence="2" id="KW-1185">Reference proteome</keyword>
<comment type="caution">
    <text evidence="1">The sequence shown here is derived from an EMBL/GenBank/DDBJ whole genome shotgun (WGS) entry which is preliminary data.</text>
</comment>
<accession>A0A2A2HTY5</accession>
<gene>
    <name evidence="1" type="ORF">ASJ81_19805</name>
</gene>
<name>A0A2A2HTY5_9EURY</name>
<protein>
    <submittedName>
        <fullName evidence="1">Uncharacterized protein</fullName>
    </submittedName>
</protein>
<dbReference type="Proteomes" id="UP000218164">
    <property type="component" value="Unassembled WGS sequence"/>
</dbReference>
<evidence type="ECO:0000313" key="2">
    <source>
        <dbReference type="Proteomes" id="UP000218164"/>
    </source>
</evidence>
<organism evidence="1 2">
    <name type="scientific">Methanosarcina spelaei</name>
    <dbReference type="NCBI Taxonomy" id="1036679"/>
    <lineage>
        <taxon>Archaea</taxon>
        <taxon>Methanobacteriati</taxon>
        <taxon>Methanobacteriota</taxon>
        <taxon>Stenosarchaea group</taxon>
        <taxon>Methanomicrobia</taxon>
        <taxon>Methanosarcinales</taxon>
        <taxon>Methanosarcinaceae</taxon>
        <taxon>Methanosarcina</taxon>
    </lineage>
</organism>
<dbReference type="AlphaFoldDB" id="A0A2A2HTY5"/>
<reference evidence="1 2" key="1">
    <citation type="journal article" date="2017" name="BMC Genomics">
        <title>Genomic analysis of methanogenic archaea reveals a shift towards energy conservation.</title>
        <authorList>
            <person name="Gilmore S.P."/>
            <person name="Henske J.K."/>
            <person name="Sexton J.A."/>
            <person name="Solomon K.V."/>
            <person name="Seppala S."/>
            <person name="Yoo J.I."/>
            <person name="Huyett L.M."/>
            <person name="Pressman A."/>
            <person name="Cogan J.Z."/>
            <person name="Kivenson V."/>
            <person name="Peng X."/>
            <person name="Tan Y."/>
            <person name="Valentine D.L."/>
            <person name="O'Malley M.A."/>
        </authorList>
    </citation>
    <scope>NUCLEOTIDE SEQUENCE [LARGE SCALE GENOMIC DNA]</scope>
    <source>
        <strain evidence="1 2">MC-15</strain>
    </source>
</reference>
<sequence>MHILNLIITYFITTSVIFFPKSVLEPAEGISCLSEIYTDRISLFGFMAIFDFSFSLSKQKT</sequence>